<dbReference type="OrthoDB" id="9772590at2"/>
<evidence type="ECO:0000313" key="9">
    <source>
        <dbReference type="EMBL" id="TKR27197.1"/>
    </source>
</evidence>
<evidence type="ECO:0000256" key="6">
    <source>
        <dbReference type="SAM" id="Phobius"/>
    </source>
</evidence>
<proteinExistence type="predicted"/>
<feature type="domain" description="Gram-positive cocci surface proteins LPxTG" evidence="8">
    <location>
        <begin position="589"/>
        <end position="623"/>
    </location>
</feature>
<dbReference type="Gene3D" id="2.60.40.10">
    <property type="entry name" value="Immunoglobulins"/>
    <property type="match status" value="2"/>
</dbReference>
<name>A0A7Z8NT25_9CELL</name>
<dbReference type="InterPro" id="IPR032109">
    <property type="entry name" value="Big_3_5"/>
</dbReference>
<keyword evidence="1" id="KW-0134">Cell wall</keyword>
<dbReference type="InterPro" id="IPR013783">
    <property type="entry name" value="Ig-like_fold"/>
</dbReference>
<keyword evidence="3 7" id="KW-0732">Signal</keyword>
<feature type="region of interest" description="Disordered" evidence="5">
    <location>
        <begin position="1"/>
        <end position="26"/>
    </location>
</feature>
<sequence length="623" mass="61428">MAVLFRRPVPVEPPAPSTTHRPRGTRRAPAVLALVTLLAGAGAGAASAAPFDPASEIVVPQTVTVGEPAPFLVTCPDPSATAIEYLTSQNTSPRVRVENGVAVDGGVQFRADVVFPDARSAWFQVACVYGEFPAGSWPVVEVEVQGHATTTDLRITGPAQGGRVSGDVTVTSAGGIPQGQAQLLVGGSPVRTVELVDGTAPFELDGLSGSSATIEARYLPAGSTYRTSTSTAAVVPLVVRPTVTLTAPASVYTSVPFTLSARVTGPDGGAVPTGTVDFLYSEGAPLGSAALVDGVATTSVVAPAAGVLDDVVAVYRGDATYGDAGSSRADVLVEPIPVPVVTVSAPTTAGTSGLTATVQVAAPTAGLPVPGGGVQLIIYVPGTGPVSVTNGTLADGAVTVSTGTLPVGTYRLLAHYSGGGSAPYAQTDSAEQDLVVAVAPTPEPAPEPGPGPSPEPGPAPVTPTPVTPTPVTPAPVTPAPVEPAPLSPAPLTGSDATPQITSSKTLMRAGAEVTLVARGFVPGERVTFVLHSDPVVLGTAVADADGVAALTVALPAGVPAGAHTVVATGADSGRAADVGVTLTGPADELAVTGTDPVALGGLVAALLVTGGALVAAVRRRRSA</sequence>
<keyword evidence="6" id="KW-1133">Transmembrane helix</keyword>
<keyword evidence="4" id="KW-0572">Peptidoglycan-anchor</keyword>
<organism evidence="9 10">
    <name type="scientific">Cellulomonas hominis</name>
    <dbReference type="NCBI Taxonomy" id="156981"/>
    <lineage>
        <taxon>Bacteria</taxon>
        <taxon>Bacillati</taxon>
        <taxon>Actinomycetota</taxon>
        <taxon>Actinomycetes</taxon>
        <taxon>Micrococcales</taxon>
        <taxon>Cellulomonadaceae</taxon>
        <taxon>Cellulomonas</taxon>
    </lineage>
</organism>
<comment type="caution">
    <text evidence="9">The sequence shown here is derived from an EMBL/GenBank/DDBJ whole genome shotgun (WGS) entry which is preliminary data.</text>
</comment>
<evidence type="ECO:0000256" key="7">
    <source>
        <dbReference type="SAM" id="SignalP"/>
    </source>
</evidence>
<accession>A0A7Z8NT25</accession>
<feature type="signal peptide" evidence="7">
    <location>
        <begin position="1"/>
        <end position="48"/>
    </location>
</feature>
<evidence type="ECO:0000256" key="3">
    <source>
        <dbReference type="ARBA" id="ARBA00022729"/>
    </source>
</evidence>
<evidence type="ECO:0000313" key="10">
    <source>
        <dbReference type="Proteomes" id="UP000308121"/>
    </source>
</evidence>
<dbReference type="Proteomes" id="UP000308121">
    <property type="component" value="Unassembled WGS sequence"/>
</dbReference>
<reference evidence="9 10" key="1">
    <citation type="submission" date="2019-05" db="EMBL/GenBank/DDBJ databases">
        <title>Genome sequence of Cellulomonas hominis strain CS1.</title>
        <authorList>
            <person name="Belmont J."/>
            <person name="Maclea K.S."/>
        </authorList>
    </citation>
    <scope>NUCLEOTIDE SEQUENCE [LARGE SCALE GENOMIC DNA]</scope>
    <source>
        <strain evidence="9 10">CS1</strain>
    </source>
</reference>
<dbReference type="EMBL" id="SZYE01000005">
    <property type="protein sequence ID" value="TKR27197.1"/>
    <property type="molecule type" value="Genomic_DNA"/>
</dbReference>
<feature type="compositionally biased region" description="Pro residues" evidence="5">
    <location>
        <begin position="441"/>
        <end position="488"/>
    </location>
</feature>
<evidence type="ECO:0000259" key="8">
    <source>
        <dbReference type="PROSITE" id="PS50847"/>
    </source>
</evidence>
<dbReference type="RefSeq" id="WP_154727963.1">
    <property type="nucleotide sequence ID" value="NZ_SZYE01000005.1"/>
</dbReference>
<dbReference type="AlphaFoldDB" id="A0A7Z8NT25"/>
<evidence type="ECO:0000256" key="5">
    <source>
        <dbReference type="SAM" id="MobiDB-lite"/>
    </source>
</evidence>
<dbReference type="GO" id="GO:0005975">
    <property type="term" value="P:carbohydrate metabolic process"/>
    <property type="evidence" value="ECO:0007669"/>
    <property type="project" value="UniProtKB-ARBA"/>
</dbReference>
<keyword evidence="6" id="KW-0812">Transmembrane</keyword>
<evidence type="ECO:0000256" key="2">
    <source>
        <dbReference type="ARBA" id="ARBA00022525"/>
    </source>
</evidence>
<keyword evidence="6" id="KW-0472">Membrane</keyword>
<dbReference type="Pfam" id="PF16640">
    <property type="entry name" value="Big_3_5"/>
    <property type="match status" value="1"/>
</dbReference>
<feature type="transmembrane region" description="Helical" evidence="6">
    <location>
        <begin position="597"/>
        <end position="617"/>
    </location>
</feature>
<protein>
    <submittedName>
        <fullName evidence="9">Ig-like domain repeat protein</fullName>
    </submittedName>
</protein>
<gene>
    <name evidence="9" type="ORF">FA014_01605</name>
</gene>
<dbReference type="PROSITE" id="PS50847">
    <property type="entry name" value="GRAM_POS_ANCHORING"/>
    <property type="match status" value="1"/>
</dbReference>
<keyword evidence="2" id="KW-0964">Secreted</keyword>
<dbReference type="InterPro" id="IPR019931">
    <property type="entry name" value="LPXTG_anchor"/>
</dbReference>
<evidence type="ECO:0000256" key="1">
    <source>
        <dbReference type="ARBA" id="ARBA00022512"/>
    </source>
</evidence>
<evidence type="ECO:0000256" key="4">
    <source>
        <dbReference type="ARBA" id="ARBA00023088"/>
    </source>
</evidence>
<feature type="region of interest" description="Disordered" evidence="5">
    <location>
        <begin position="440"/>
        <end position="499"/>
    </location>
</feature>
<feature type="chain" id="PRO_5030797352" evidence="7">
    <location>
        <begin position="49"/>
        <end position="623"/>
    </location>
</feature>